<evidence type="ECO:0000313" key="1">
    <source>
        <dbReference type="EMBL" id="SVC18399.1"/>
    </source>
</evidence>
<dbReference type="AlphaFoldDB" id="A0A382K2N9"/>
<organism evidence="1">
    <name type="scientific">marine metagenome</name>
    <dbReference type="NCBI Taxonomy" id="408172"/>
    <lineage>
        <taxon>unclassified sequences</taxon>
        <taxon>metagenomes</taxon>
        <taxon>ecological metagenomes</taxon>
    </lineage>
</organism>
<dbReference type="EMBL" id="UINC01077866">
    <property type="protein sequence ID" value="SVC18399.1"/>
    <property type="molecule type" value="Genomic_DNA"/>
</dbReference>
<accession>A0A382K2N9</accession>
<reference evidence="1" key="1">
    <citation type="submission" date="2018-05" db="EMBL/GenBank/DDBJ databases">
        <authorList>
            <person name="Lanie J.A."/>
            <person name="Ng W.-L."/>
            <person name="Kazmierczak K.M."/>
            <person name="Andrzejewski T.M."/>
            <person name="Davidsen T.M."/>
            <person name="Wayne K.J."/>
            <person name="Tettelin H."/>
            <person name="Glass J.I."/>
            <person name="Rusch D."/>
            <person name="Podicherti R."/>
            <person name="Tsui H.-C.T."/>
            <person name="Winkler M.E."/>
        </authorList>
    </citation>
    <scope>NUCLEOTIDE SEQUENCE</scope>
</reference>
<gene>
    <name evidence="1" type="ORF">METZ01_LOCUS271253</name>
</gene>
<feature type="non-terminal residue" evidence="1">
    <location>
        <position position="1"/>
    </location>
</feature>
<protein>
    <submittedName>
        <fullName evidence="1">Uncharacterized protein</fullName>
    </submittedName>
</protein>
<sequence length="37" mass="4308">VATDPESKLTTKFFLQDTLKQFYSLQDFNVLDSPTRI</sequence>
<name>A0A382K2N9_9ZZZZ</name>
<proteinExistence type="predicted"/>